<reference evidence="2" key="1">
    <citation type="submission" date="2023-03" db="EMBL/GenBank/DDBJ databases">
        <title>Massive genome expansion in bonnet fungi (Mycena s.s.) driven by repeated elements and novel gene families across ecological guilds.</title>
        <authorList>
            <consortium name="Lawrence Berkeley National Laboratory"/>
            <person name="Harder C.B."/>
            <person name="Miyauchi S."/>
            <person name="Viragh M."/>
            <person name="Kuo A."/>
            <person name="Thoen E."/>
            <person name="Andreopoulos B."/>
            <person name="Lu D."/>
            <person name="Skrede I."/>
            <person name="Drula E."/>
            <person name="Henrissat B."/>
            <person name="Morin E."/>
            <person name="Kohler A."/>
            <person name="Barry K."/>
            <person name="LaButti K."/>
            <person name="Morin E."/>
            <person name="Salamov A."/>
            <person name="Lipzen A."/>
            <person name="Mereny Z."/>
            <person name="Hegedus B."/>
            <person name="Baldrian P."/>
            <person name="Stursova M."/>
            <person name="Weitz H."/>
            <person name="Taylor A."/>
            <person name="Grigoriev I.V."/>
            <person name="Nagy L.G."/>
            <person name="Martin F."/>
            <person name="Kauserud H."/>
        </authorList>
    </citation>
    <scope>NUCLEOTIDE SEQUENCE</scope>
    <source>
        <strain evidence="2">CBHHK067</strain>
    </source>
</reference>
<feature type="compositionally biased region" description="Basic residues" evidence="1">
    <location>
        <begin position="28"/>
        <end position="38"/>
    </location>
</feature>
<dbReference type="EMBL" id="JARKIE010000157">
    <property type="protein sequence ID" value="KAJ7674232.1"/>
    <property type="molecule type" value="Genomic_DNA"/>
</dbReference>
<keyword evidence="3" id="KW-1185">Reference proteome</keyword>
<accession>A0AAD7D1D0</accession>
<protein>
    <submittedName>
        <fullName evidence="2">Uncharacterized protein</fullName>
    </submittedName>
</protein>
<feature type="compositionally biased region" description="Basic and acidic residues" evidence="1">
    <location>
        <begin position="17"/>
        <end position="27"/>
    </location>
</feature>
<evidence type="ECO:0000313" key="2">
    <source>
        <dbReference type="EMBL" id="KAJ7674232.1"/>
    </source>
</evidence>
<proteinExistence type="predicted"/>
<gene>
    <name evidence="2" type="ORF">B0H17DRAFT_1082256</name>
</gene>
<sequence>MGRRKNDCGEEAWDTADGPRRCMENRTRTHALQKHGGRRKEGYNGTDKAARAGKHARGTKDKNEGTEIMQSRTHL</sequence>
<evidence type="ECO:0000256" key="1">
    <source>
        <dbReference type="SAM" id="MobiDB-lite"/>
    </source>
</evidence>
<comment type="caution">
    <text evidence="2">The sequence shown here is derived from an EMBL/GenBank/DDBJ whole genome shotgun (WGS) entry which is preliminary data.</text>
</comment>
<dbReference type="Proteomes" id="UP001221757">
    <property type="component" value="Unassembled WGS sequence"/>
</dbReference>
<feature type="region of interest" description="Disordered" evidence="1">
    <location>
        <begin position="1"/>
        <end position="75"/>
    </location>
</feature>
<name>A0AAD7D1D0_MYCRO</name>
<dbReference type="AlphaFoldDB" id="A0AAD7D1D0"/>
<organism evidence="2 3">
    <name type="scientific">Mycena rosella</name>
    <name type="common">Pink bonnet</name>
    <name type="synonym">Agaricus rosellus</name>
    <dbReference type="NCBI Taxonomy" id="1033263"/>
    <lineage>
        <taxon>Eukaryota</taxon>
        <taxon>Fungi</taxon>
        <taxon>Dikarya</taxon>
        <taxon>Basidiomycota</taxon>
        <taxon>Agaricomycotina</taxon>
        <taxon>Agaricomycetes</taxon>
        <taxon>Agaricomycetidae</taxon>
        <taxon>Agaricales</taxon>
        <taxon>Marasmiineae</taxon>
        <taxon>Mycenaceae</taxon>
        <taxon>Mycena</taxon>
    </lineage>
</organism>
<evidence type="ECO:0000313" key="3">
    <source>
        <dbReference type="Proteomes" id="UP001221757"/>
    </source>
</evidence>